<dbReference type="PANTHER" id="PTHR46577:SF1">
    <property type="entry name" value="HTH-TYPE TRANSCRIPTIONAL REGULATORY PROTEIN GABR"/>
    <property type="match status" value="1"/>
</dbReference>
<proteinExistence type="inferred from homology"/>
<dbReference type="RefSeq" id="WP_109775382.1">
    <property type="nucleotide sequence ID" value="NZ_QGDQ01000020.1"/>
</dbReference>
<evidence type="ECO:0000256" key="1">
    <source>
        <dbReference type="ARBA" id="ARBA00005384"/>
    </source>
</evidence>
<dbReference type="GO" id="GO:0008483">
    <property type="term" value="F:transaminase activity"/>
    <property type="evidence" value="ECO:0007669"/>
    <property type="project" value="UniProtKB-KW"/>
</dbReference>
<dbReference type="InterPro" id="IPR004839">
    <property type="entry name" value="Aminotransferase_I/II_large"/>
</dbReference>
<dbReference type="CDD" id="cd00609">
    <property type="entry name" value="AAT_like"/>
    <property type="match status" value="1"/>
</dbReference>
<dbReference type="PRINTS" id="PR00035">
    <property type="entry name" value="HTHGNTR"/>
</dbReference>
<dbReference type="InterPro" id="IPR036390">
    <property type="entry name" value="WH_DNA-bd_sf"/>
</dbReference>
<dbReference type="Pfam" id="PF00392">
    <property type="entry name" value="GntR"/>
    <property type="match status" value="1"/>
</dbReference>
<dbReference type="SMART" id="SM00345">
    <property type="entry name" value="HTH_GNTR"/>
    <property type="match status" value="1"/>
</dbReference>
<dbReference type="InterPro" id="IPR036388">
    <property type="entry name" value="WH-like_DNA-bd_sf"/>
</dbReference>
<keyword evidence="4" id="KW-0238">DNA-binding</keyword>
<feature type="domain" description="HTH gntR-type" evidence="6">
    <location>
        <begin position="39"/>
        <end position="107"/>
    </location>
</feature>
<dbReference type="GO" id="GO:0030170">
    <property type="term" value="F:pyridoxal phosphate binding"/>
    <property type="evidence" value="ECO:0007669"/>
    <property type="project" value="InterPro"/>
</dbReference>
<keyword evidence="7" id="KW-0032">Aminotransferase</keyword>
<keyword evidence="8" id="KW-1185">Reference proteome</keyword>
<evidence type="ECO:0000259" key="6">
    <source>
        <dbReference type="PROSITE" id="PS50949"/>
    </source>
</evidence>
<dbReference type="Gene3D" id="1.10.10.10">
    <property type="entry name" value="Winged helix-like DNA-binding domain superfamily/Winged helix DNA-binding domain"/>
    <property type="match status" value="1"/>
</dbReference>
<dbReference type="PANTHER" id="PTHR46577">
    <property type="entry name" value="HTH-TYPE TRANSCRIPTIONAL REGULATORY PROTEIN GABR"/>
    <property type="match status" value="1"/>
</dbReference>
<keyword evidence="5" id="KW-0804">Transcription</keyword>
<name>A0A316A2B1_9ACTN</name>
<dbReference type="OrthoDB" id="594134at2"/>
<dbReference type="Pfam" id="PF00155">
    <property type="entry name" value="Aminotran_1_2"/>
    <property type="match status" value="1"/>
</dbReference>
<comment type="caution">
    <text evidence="7">The sequence shown here is derived from an EMBL/GenBank/DDBJ whole genome shotgun (WGS) entry which is preliminary data.</text>
</comment>
<dbReference type="InterPro" id="IPR051446">
    <property type="entry name" value="HTH_trans_reg/aminotransferase"/>
</dbReference>
<protein>
    <submittedName>
        <fullName evidence="7">GntR family transcriptional regulator/MocR family aminotransferase</fullName>
    </submittedName>
</protein>
<accession>A0A316A2B1</accession>
<dbReference type="SUPFAM" id="SSF46785">
    <property type="entry name" value="Winged helix' DNA-binding domain"/>
    <property type="match status" value="1"/>
</dbReference>
<dbReference type="InterPro" id="IPR015421">
    <property type="entry name" value="PyrdxlP-dep_Trfase_major"/>
</dbReference>
<dbReference type="EMBL" id="QGDQ01000020">
    <property type="protein sequence ID" value="PWJ51785.1"/>
    <property type="molecule type" value="Genomic_DNA"/>
</dbReference>
<gene>
    <name evidence="7" type="ORF">BXY45_12063</name>
</gene>
<evidence type="ECO:0000313" key="8">
    <source>
        <dbReference type="Proteomes" id="UP000245469"/>
    </source>
</evidence>
<organism evidence="7 8">
    <name type="scientific">Quadrisphaera granulorum</name>
    <dbReference type="NCBI Taxonomy" id="317664"/>
    <lineage>
        <taxon>Bacteria</taxon>
        <taxon>Bacillati</taxon>
        <taxon>Actinomycetota</taxon>
        <taxon>Actinomycetes</taxon>
        <taxon>Kineosporiales</taxon>
        <taxon>Kineosporiaceae</taxon>
        <taxon>Quadrisphaera</taxon>
    </lineage>
</organism>
<dbReference type="GO" id="GO:0003700">
    <property type="term" value="F:DNA-binding transcription factor activity"/>
    <property type="evidence" value="ECO:0007669"/>
    <property type="project" value="InterPro"/>
</dbReference>
<dbReference type="PROSITE" id="PS50949">
    <property type="entry name" value="HTH_GNTR"/>
    <property type="match status" value="1"/>
</dbReference>
<evidence type="ECO:0000256" key="4">
    <source>
        <dbReference type="ARBA" id="ARBA00023125"/>
    </source>
</evidence>
<dbReference type="CDD" id="cd07377">
    <property type="entry name" value="WHTH_GntR"/>
    <property type="match status" value="1"/>
</dbReference>
<dbReference type="InterPro" id="IPR015424">
    <property type="entry name" value="PyrdxlP-dep_Trfase"/>
</dbReference>
<evidence type="ECO:0000256" key="3">
    <source>
        <dbReference type="ARBA" id="ARBA00023015"/>
    </source>
</evidence>
<evidence type="ECO:0000256" key="5">
    <source>
        <dbReference type="ARBA" id="ARBA00023163"/>
    </source>
</evidence>
<comment type="similarity">
    <text evidence="1">In the C-terminal section; belongs to the class-I pyridoxal-phosphate-dependent aminotransferase family.</text>
</comment>
<evidence type="ECO:0000256" key="2">
    <source>
        <dbReference type="ARBA" id="ARBA00022898"/>
    </source>
</evidence>
<reference evidence="7 8" key="1">
    <citation type="submission" date="2018-03" db="EMBL/GenBank/DDBJ databases">
        <title>Genomic Encyclopedia of Archaeal and Bacterial Type Strains, Phase II (KMG-II): from individual species to whole genera.</title>
        <authorList>
            <person name="Goeker M."/>
        </authorList>
    </citation>
    <scope>NUCLEOTIDE SEQUENCE [LARGE SCALE GENOMIC DNA]</scope>
    <source>
        <strain evidence="7 8">DSM 44889</strain>
    </source>
</reference>
<dbReference type="Proteomes" id="UP000245469">
    <property type="component" value="Unassembled WGS sequence"/>
</dbReference>
<dbReference type="AlphaFoldDB" id="A0A316A2B1"/>
<keyword evidence="3" id="KW-0805">Transcription regulation</keyword>
<evidence type="ECO:0000313" key="7">
    <source>
        <dbReference type="EMBL" id="PWJ51785.1"/>
    </source>
</evidence>
<dbReference type="Gene3D" id="3.40.640.10">
    <property type="entry name" value="Type I PLP-dependent aspartate aminotransferase-like (Major domain)"/>
    <property type="match status" value="1"/>
</dbReference>
<keyword evidence="2" id="KW-0663">Pyridoxal phosphate</keyword>
<dbReference type="GO" id="GO:0003677">
    <property type="term" value="F:DNA binding"/>
    <property type="evidence" value="ECO:0007669"/>
    <property type="project" value="UniProtKB-KW"/>
</dbReference>
<dbReference type="InterPro" id="IPR000524">
    <property type="entry name" value="Tscrpt_reg_HTH_GntR"/>
</dbReference>
<keyword evidence="7" id="KW-0808">Transferase</keyword>
<sequence>MADPAIDRATTPDAGSRIGREARAASLALHLGVDRSSDRPLWVQLRESLVGAVEQEVLRPGDVLPSTRVLADELGLARSTVVEAYAQLSAEGWFTAKRGSETRVAVGNQGASPAGEDRRPPMADLIDLRPGLPDLRGFPRSLWRAALVDAVTQTATRDLGYLDPAGLPLFREVVAAHLRRTRGVAATSDTVVATHGVVQGQHLAIRALTASGHTRLAVEDPLNATLRRLLAQGGLPLVAVPVDREGIDVDALARSGARAVVVTAAHQYPTGVTMTARRRAALLAWARDVDGQIVEDDYAAEFQLAEDRLPALQHGSADRVTYLGSASKTLAPGVRLGWAVPSGPLAVAFRAEKLAADHGNPVFDQVAFALLVRSGRYQRHLRAQWARYRRRRELAVRLLEAERGWRVDGGTGGLHLWVELPDGVDDEEVAAAARRWGVVVSAGSSLTVLGHCRPHLAIGYGAPSDAELAEGVRRLRSAAAGLAASAHPSALGPTLG</sequence>
<dbReference type="SUPFAM" id="SSF53383">
    <property type="entry name" value="PLP-dependent transferases"/>
    <property type="match status" value="1"/>
</dbReference>